<reference evidence="1 2" key="1">
    <citation type="submission" date="2018-08" db="EMBL/GenBank/DDBJ databases">
        <title>Recombination of ecologically and evolutionarily significant loci maintains genetic cohesion in the Pseudomonas syringae species complex.</title>
        <authorList>
            <person name="Dillon M."/>
            <person name="Thakur S."/>
            <person name="Almeida R.N.D."/>
            <person name="Weir B.S."/>
            <person name="Guttman D.S."/>
        </authorList>
    </citation>
    <scope>NUCLEOTIDE SEQUENCE [LARGE SCALE GENOMIC DNA]</scope>
    <source>
        <strain evidence="1 2">ICMP 13685</strain>
    </source>
</reference>
<evidence type="ECO:0000313" key="2">
    <source>
        <dbReference type="Proteomes" id="UP000269801"/>
    </source>
</evidence>
<protein>
    <submittedName>
        <fullName evidence="1">StbD protein</fullName>
    </submittedName>
</protein>
<name>A0A3M5AYV8_PSESS</name>
<sequence>MTLKLCSHQIFIKSVALCGLLDGFGSLRTWANAKAFKRRWVAYQGATKHQTRDARETVRENEGSCYIRTLTLAWFCAQTRFTWLTLTPASLAVSAMLHPPLLKAMICSC</sequence>
<feature type="non-terminal residue" evidence="1">
    <location>
        <position position="109"/>
    </location>
</feature>
<dbReference type="AlphaFoldDB" id="A0A3M5AYV8"/>
<gene>
    <name evidence="1" type="ORF">ALP70_03034</name>
</gene>
<comment type="caution">
    <text evidence="1">The sequence shown here is derived from an EMBL/GenBank/DDBJ whole genome shotgun (WGS) entry which is preliminary data.</text>
</comment>
<proteinExistence type="predicted"/>
<organism evidence="1 2">
    <name type="scientific">Pseudomonas savastanoi</name>
    <name type="common">Pseudomonas syringae pv. savastanoi</name>
    <dbReference type="NCBI Taxonomy" id="29438"/>
    <lineage>
        <taxon>Bacteria</taxon>
        <taxon>Pseudomonadati</taxon>
        <taxon>Pseudomonadota</taxon>
        <taxon>Gammaproteobacteria</taxon>
        <taxon>Pseudomonadales</taxon>
        <taxon>Pseudomonadaceae</taxon>
        <taxon>Pseudomonas</taxon>
    </lineage>
</organism>
<dbReference type="EMBL" id="RBSL01000541">
    <property type="protein sequence ID" value="RMS18279.1"/>
    <property type="molecule type" value="Genomic_DNA"/>
</dbReference>
<evidence type="ECO:0000313" key="1">
    <source>
        <dbReference type="EMBL" id="RMS18279.1"/>
    </source>
</evidence>
<accession>A0A3M5AYV8</accession>
<dbReference type="Proteomes" id="UP000269801">
    <property type="component" value="Unassembled WGS sequence"/>
</dbReference>